<name>A0A366FHL4_9HYPH</name>
<keyword evidence="2" id="KW-1185">Reference proteome</keyword>
<sequence length="150" mass="17056">MSWDVYFVHFENELWPPVDPKPVLAVFERYCETLQRKEHGYDCKLRDGLEIEIYSAPLDGSEPFDGPMFAFRGFTPVAARFLYEAAVAGQATVIAPGITCLVEETKDTDLPKDLRKSQPVIHVGDADELYAALTEGFDGWRRYRDHVVGR</sequence>
<reference evidence="1 2" key="1">
    <citation type="submission" date="2018-06" db="EMBL/GenBank/DDBJ databases">
        <title>Genomic Encyclopedia of Type Strains, Phase IV (KMG-IV): sequencing the most valuable type-strain genomes for metagenomic binning, comparative biology and taxonomic classification.</title>
        <authorList>
            <person name="Goeker M."/>
        </authorList>
    </citation>
    <scope>NUCLEOTIDE SEQUENCE [LARGE SCALE GENOMIC DNA]</scope>
    <source>
        <strain evidence="1 2">DSM 24875</strain>
    </source>
</reference>
<organism evidence="1 2">
    <name type="scientific">Roseiarcus fermentans</name>
    <dbReference type="NCBI Taxonomy" id="1473586"/>
    <lineage>
        <taxon>Bacteria</taxon>
        <taxon>Pseudomonadati</taxon>
        <taxon>Pseudomonadota</taxon>
        <taxon>Alphaproteobacteria</taxon>
        <taxon>Hyphomicrobiales</taxon>
        <taxon>Roseiarcaceae</taxon>
        <taxon>Roseiarcus</taxon>
    </lineage>
</organism>
<accession>A0A366FHL4</accession>
<protein>
    <submittedName>
        <fullName evidence="1">Uncharacterized protein</fullName>
    </submittedName>
</protein>
<dbReference type="Proteomes" id="UP000253529">
    <property type="component" value="Unassembled WGS sequence"/>
</dbReference>
<dbReference type="EMBL" id="QNRK01000010">
    <property type="protein sequence ID" value="RBP14091.1"/>
    <property type="molecule type" value="Genomic_DNA"/>
</dbReference>
<dbReference type="RefSeq" id="WP_113889225.1">
    <property type="nucleotide sequence ID" value="NZ_QNRK01000010.1"/>
</dbReference>
<dbReference type="AlphaFoldDB" id="A0A366FHL4"/>
<gene>
    <name evidence="1" type="ORF">DFR50_110116</name>
</gene>
<evidence type="ECO:0000313" key="2">
    <source>
        <dbReference type="Proteomes" id="UP000253529"/>
    </source>
</evidence>
<dbReference type="OrthoDB" id="274371at2"/>
<comment type="caution">
    <text evidence="1">The sequence shown here is derived from an EMBL/GenBank/DDBJ whole genome shotgun (WGS) entry which is preliminary data.</text>
</comment>
<proteinExistence type="predicted"/>
<evidence type="ECO:0000313" key="1">
    <source>
        <dbReference type="EMBL" id="RBP14091.1"/>
    </source>
</evidence>